<dbReference type="SMART" id="SM00418">
    <property type="entry name" value="HTH_ARSR"/>
    <property type="match status" value="1"/>
</dbReference>
<dbReference type="CDD" id="cd00090">
    <property type="entry name" value="HTH_ARSR"/>
    <property type="match status" value="1"/>
</dbReference>
<dbReference type="PANTHER" id="PTHR43132:SF2">
    <property type="entry name" value="ARSENICAL RESISTANCE OPERON REPRESSOR ARSR-RELATED"/>
    <property type="match status" value="1"/>
</dbReference>
<comment type="caution">
    <text evidence="5">The sequence shown here is derived from an EMBL/GenBank/DDBJ whole genome shotgun (WGS) entry which is preliminary data.</text>
</comment>
<evidence type="ECO:0000256" key="3">
    <source>
        <dbReference type="ARBA" id="ARBA00023163"/>
    </source>
</evidence>
<dbReference type="Pfam" id="PF01022">
    <property type="entry name" value="HTH_5"/>
    <property type="match status" value="1"/>
</dbReference>
<dbReference type="EMBL" id="JAJNNZ010000006">
    <property type="protein sequence ID" value="MCJ2377178.1"/>
    <property type="molecule type" value="Genomic_DNA"/>
</dbReference>
<dbReference type="InterPro" id="IPR001845">
    <property type="entry name" value="HTH_ArsR_DNA-bd_dom"/>
</dbReference>
<dbReference type="PROSITE" id="PS50987">
    <property type="entry name" value="HTH_ARSR_2"/>
    <property type="match status" value="1"/>
</dbReference>
<sequence>MYESMQVKSQAVSEVLKSMAHPERLMVLCQLVENELCVQQLQANSSLSQSAFSQQLKVLRDHNLVSIRKQSQNVYYSLADDKIKLLIKTLYQTYCH</sequence>
<proteinExistence type="predicted"/>
<dbReference type="Proteomes" id="UP001139488">
    <property type="component" value="Unassembled WGS sequence"/>
</dbReference>
<name>A0A9X1WAT7_9VIBR</name>
<protein>
    <submittedName>
        <fullName evidence="5">Metalloregulator ArsR/SmtB family transcription factor</fullName>
    </submittedName>
</protein>
<evidence type="ECO:0000313" key="6">
    <source>
        <dbReference type="Proteomes" id="UP001139488"/>
    </source>
</evidence>
<dbReference type="InterPro" id="IPR051011">
    <property type="entry name" value="Metal_resp_trans_reg"/>
</dbReference>
<accession>A0A9X1WAT7</accession>
<dbReference type="GO" id="GO:0003700">
    <property type="term" value="F:DNA-binding transcription factor activity"/>
    <property type="evidence" value="ECO:0007669"/>
    <property type="project" value="InterPro"/>
</dbReference>
<evidence type="ECO:0000259" key="4">
    <source>
        <dbReference type="PROSITE" id="PS50987"/>
    </source>
</evidence>
<dbReference type="GO" id="GO:0003677">
    <property type="term" value="F:DNA binding"/>
    <property type="evidence" value="ECO:0007669"/>
    <property type="project" value="UniProtKB-KW"/>
</dbReference>
<dbReference type="InterPro" id="IPR036388">
    <property type="entry name" value="WH-like_DNA-bd_sf"/>
</dbReference>
<dbReference type="AlphaFoldDB" id="A0A9X1WAT7"/>
<keyword evidence="2" id="KW-0238">DNA-binding</keyword>
<keyword evidence="1" id="KW-0805">Transcription regulation</keyword>
<evidence type="ECO:0000313" key="5">
    <source>
        <dbReference type="EMBL" id="MCJ2377178.1"/>
    </source>
</evidence>
<dbReference type="SUPFAM" id="SSF46785">
    <property type="entry name" value="Winged helix' DNA-binding domain"/>
    <property type="match status" value="1"/>
</dbReference>
<dbReference type="RefSeq" id="WP_244357114.1">
    <property type="nucleotide sequence ID" value="NZ_JAJNNZ010000006.1"/>
</dbReference>
<evidence type="ECO:0000256" key="2">
    <source>
        <dbReference type="ARBA" id="ARBA00023125"/>
    </source>
</evidence>
<dbReference type="PRINTS" id="PR00778">
    <property type="entry name" value="HTHARSR"/>
</dbReference>
<dbReference type="InterPro" id="IPR036390">
    <property type="entry name" value="WH_DNA-bd_sf"/>
</dbReference>
<gene>
    <name evidence="5" type="ORF">LNL84_10090</name>
</gene>
<organism evidence="5 6">
    <name type="scientific">Vibrio gelatinilyticus</name>
    <dbReference type="NCBI Taxonomy" id="2893468"/>
    <lineage>
        <taxon>Bacteria</taxon>
        <taxon>Pseudomonadati</taxon>
        <taxon>Pseudomonadota</taxon>
        <taxon>Gammaproteobacteria</taxon>
        <taxon>Vibrionales</taxon>
        <taxon>Vibrionaceae</taxon>
        <taxon>Vibrio</taxon>
    </lineage>
</organism>
<reference evidence="5" key="1">
    <citation type="submission" date="2021-11" db="EMBL/GenBank/DDBJ databases">
        <title>Vibrio ZSDE26 sp. nov. and Vibrio ZSDZ34 sp. nov., isolated from coastal seawater in Qingdao.</title>
        <authorList>
            <person name="Zhang P."/>
        </authorList>
    </citation>
    <scope>NUCLEOTIDE SEQUENCE</scope>
    <source>
        <strain evidence="5">ZSDZ34</strain>
    </source>
</reference>
<dbReference type="Gene3D" id="1.10.10.10">
    <property type="entry name" value="Winged helix-like DNA-binding domain superfamily/Winged helix DNA-binding domain"/>
    <property type="match status" value="1"/>
</dbReference>
<dbReference type="InterPro" id="IPR011991">
    <property type="entry name" value="ArsR-like_HTH"/>
</dbReference>
<evidence type="ECO:0000256" key="1">
    <source>
        <dbReference type="ARBA" id="ARBA00023015"/>
    </source>
</evidence>
<keyword evidence="6" id="KW-1185">Reference proteome</keyword>
<keyword evidence="3" id="KW-0804">Transcription</keyword>
<dbReference type="PANTHER" id="PTHR43132">
    <property type="entry name" value="ARSENICAL RESISTANCE OPERON REPRESSOR ARSR-RELATED"/>
    <property type="match status" value="1"/>
</dbReference>
<dbReference type="NCBIfam" id="NF033788">
    <property type="entry name" value="HTH_metalloreg"/>
    <property type="match status" value="1"/>
</dbReference>
<feature type="domain" description="HTH arsR-type" evidence="4">
    <location>
        <begin position="4"/>
        <end position="96"/>
    </location>
</feature>